<keyword evidence="3" id="KW-1185">Reference proteome</keyword>
<feature type="compositionally biased region" description="Polar residues" evidence="1">
    <location>
        <begin position="687"/>
        <end position="697"/>
    </location>
</feature>
<dbReference type="Proteomes" id="UP000799423">
    <property type="component" value="Unassembled WGS sequence"/>
</dbReference>
<feature type="compositionally biased region" description="Basic and acidic residues" evidence="1">
    <location>
        <begin position="327"/>
        <end position="339"/>
    </location>
</feature>
<dbReference type="AlphaFoldDB" id="A0A6A7BBK4"/>
<evidence type="ECO:0000313" key="2">
    <source>
        <dbReference type="EMBL" id="KAF2851785.1"/>
    </source>
</evidence>
<accession>A0A6A7BBK4</accession>
<proteinExistence type="predicted"/>
<reference evidence="2" key="1">
    <citation type="submission" date="2020-01" db="EMBL/GenBank/DDBJ databases">
        <authorList>
            <consortium name="DOE Joint Genome Institute"/>
            <person name="Haridas S."/>
            <person name="Albert R."/>
            <person name="Binder M."/>
            <person name="Bloem J."/>
            <person name="Labutti K."/>
            <person name="Salamov A."/>
            <person name="Andreopoulos B."/>
            <person name="Baker S.E."/>
            <person name="Barry K."/>
            <person name="Bills G."/>
            <person name="Bluhm B.H."/>
            <person name="Cannon C."/>
            <person name="Castanera R."/>
            <person name="Culley D.E."/>
            <person name="Daum C."/>
            <person name="Ezra D."/>
            <person name="Gonzalez J.B."/>
            <person name="Henrissat B."/>
            <person name="Kuo A."/>
            <person name="Liang C."/>
            <person name="Lipzen A."/>
            <person name="Lutzoni F."/>
            <person name="Magnuson J."/>
            <person name="Mondo S."/>
            <person name="Nolan M."/>
            <person name="Ohm R."/>
            <person name="Pangilinan J."/>
            <person name="Park H.-J."/>
            <person name="Ramirez L."/>
            <person name="Alfaro M."/>
            <person name="Sun H."/>
            <person name="Tritt A."/>
            <person name="Yoshinaga Y."/>
            <person name="Zwiers L.-H."/>
            <person name="Turgeon B.G."/>
            <person name="Goodwin S.B."/>
            <person name="Spatafora J.W."/>
            <person name="Crous P.W."/>
            <person name="Grigoriev I.V."/>
        </authorList>
    </citation>
    <scope>NUCLEOTIDE SEQUENCE</scope>
    <source>
        <strain evidence="2">IPT5</strain>
    </source>
</reference>
<name>A0A6A7BBK4_9PLEO</name>
<feature type="compositionally biased region" description="Polar residues" evidence="1">
    <location>
        <begin position="705"/>
        <end position="722"/>
    </location>
</feature>
<organism evidence="2 3">
    <name type="scientific">Plenodomus tracheiphilus IPT5</name>
    <dbReference type="NCBI Taxonomy" id="1408161"/>
    <lineage>
        <taxon>Eukaryota</taxon>
        <taxon>Fungi</taxon>
        <taxon>Dikarya</taxon>
        <taxon>Ascomycota</taxon>
        <taxon>Pezizomycotina</taxon>
        <taxon>Dothideomycetes</taxon>
        <taxon>Pleosporomycetidae</taxon>
        <taxon>Pleosporales</taxon>
        <taxon>Pleosporineae</taxon>
        <taxon>Leptosphaeriaceae</taxon>
        <taxon>Plenodomus</taxon>
    </lineage>
</organism>
<protein>
    <submittedName>
        <fullName evidence="2">Uncharacterized protein</fullName>
    </submittedName>
</protein>
<dbReference type="OrthoDB" id="5426563at2759"/>
<sequence length="732" mass="80329">MNWTGGSLQRTRKSKDGVIQQQKAYFARARTQLQDVAHSPAAPFQPNFLHPNGISDMMGQPCSSGTGAVHHTGHAFGQRGWQDLQTAYGDDQLDHHNAMGPKRALLPSHTTDQPNTVIQFASGSVGDPGMRTLKRSITEADPECQLLEANRERLLKRPDWIGVNPSKPVNLPFVSFTDKHGIGKRRKTEVKPNVTTRRGAIANLAGKPTQDDVRIEGLHDKVRRDDLDYMRIRIGTDALTSAYSTQRHECGQSQDSADPMLFEQLIPNAGTGQRLEFVRPVNHWPDAASSTFQQDDPAPNVLPLTDDHNWRETDFGDKTNQSPFLENSERNGFEGEQTDTRASHVHTILDTSQRSGSSAIGFRMTHRVKDGQQPLRLIFVDQEYCEDAASQKRTGDSCFKHSIQNRKKLYRDVPLLASAAQRLQHVETDADRPSSKEPSAARTIVDVKAWESFLAIATENSGHSATTLDSGNSNLRLYPTARNSDKTVTTWSQLATQGDETQISSSAISASLPSIRRGIGRPAFADAYASGCHNLGFPARKQDPDLQENEKLWRAFVFGSDDASTSQILEGPDYQGAISKELEATSCVSLSAVVSSLNSTPSRVSPTHVSCMEDDILPAANVTPQSVQQERSSPVDQALFDKLSDGELSRDFAQRSASLLNNASCDTSLDPARTPRGTRMVGHSLQHARSGTRTQASAGRRDSGRNYSSMQARLGSDSSDNNLHLVDPDGEE</sequence>
<dbReference type="EMBL" id="MU006301">
    <property type="protein sequence ID" value="KAF2851785.1"/>
    <property type="molecule type" value="Genomic_DNA"/>
</dbReference>
<gene>
    <name evidence="2" type="ORF">T440DRAFT_394426</name>
</gene>
<evidence type="ECO:0000256" key="1">
    <source>
        <dbReference type="SAM" id="MobiDB-lite"/>
    </source>
</evidence>
<evidence type="ECO:0000313" key="3">
    <source>
        <dbReference type="Proteomes" id="UP000799423"/>
    </source>
</evidence>
<feature type="region of interest" description="Disordered" evidence="1">
    <location>
        <begin position="667"/>
        <end position="732"/>
    </location>
</feature>
<feature type="region of interest" description="Disordered" evidence="1">
    <location>
        <begin position="316"/>
        <end position="339"/>
    </location>
</feature>